<name>A0A9N9WHI7_9NEOP</name>
<sequence length="99" mass="11182">MSSWRKGFNGFECVLRAICEVAQNTVEEEGLVGEIIHILLKPDYGRSPFDEKDPDWEENMAPYTDAATAGRQMFNCAYVYNGCPEGQGIMELISILRDE</sequence>
<accession>A0A9N9WHI7</accession>
<dbReference type="PANTHER" id="PTHR21398">
    <property type="entry name" value="AGAP007094-PA"/>
    <property type="match status" value="1"/>
</dbReference>
<dbReference type="AlphaFoldDB" id="A0A9N9WHI7"/>
<evidence type="ECO:0000313" key="1">
    <source>
        <dbReference type="EMBL" id="CAG9791032.1"/>
    </source>
</evidence>
<gene>
    <name evidence="1" type="ORF">DIATSA_LOCUS8670</name>
</gene>
<dbReference type="OrthoDB" id="6358587at2759"/>
<dbReference type="Proteomes" id="UP001153714">
    <property type="component" value="Chromosome 3"/>
</dbReference>
<keyword evidence="2" id="KW-1185">Reference proteome</keyword>
<reference evidence="1" key="1">
    <citation type="submission" date="2021-12" db="EMBL/GenBank/DDBJ databases">
        <authorList>
            <person name="King R."/>
        </authorList>
    </citation>
    <scope>NUCLEOTIDE SEQUENCE</scope>
</reference>
<reference evidence="1" key="2">
    <citation type="submission" date="2022-10" db="EMBL/GenBank/DDBJ databases">
        <authorList>
            <consortium name="ENA_rothamsted_submissions"/>
            <consortium name="culmorum"/>
            <person name="King R."/>
        </authorList>
    </citation>
    <scope>NUCLEOTIDE SEQUENCE</scope>
</reference>
<dbReference type="SMART" id="SM00718">
    <property type="entry name" value="DM4_12"/>
    <property type="match status" value="1"/>
</dbReference>
<dbReference type="EMBL" id="OU893334">
    <property type="protein sequence ID" value="CAG9791032.1"/>
    <property type="molecule type" value="Genomic_DNA"/>
</dbReference>
<proteinExistence type="predicted"/>
<protein>
    <submittedName>
        <fullName evidence="1">Uncharacterized protein</fullName>
    </submittedName>
</protein>
<organism evidence="1 2">
    <name type="scientific">Diatraea saccharalis</name>
    <name type="common">sugarcane borer</name>
    <dbReference type="NCBI Taxonomy" id="40085"/>
    <lineage>
        <taxon>Eukaryota</taxon>
        <taxon>Metazoa</taxon>
        <taxon>Ecdysozoa</taxon>
        <taxon>Arthropoda</taxon>
        <taxon>Hexapoda</taxon>
        <taxon>Insecta</taxon>
        <taxon>Pterygota</taxon>
        <taxon>Neoptera</taxon>
        <taxon>Endopterygota</taxon>
        <taxon>Lepidoptera</taxon>
        <taxon>Glossata</taxon>
        <taxon>Ditrysia</taxon>
        <taxon>Pyraloidea</taxon>
        <taxon>Crambidae</taxon>
        <taxon>Crambinae</taxon>
        <taxon>Diatraea</taxon>
    </lineage>
</organism>
<dbReference type="PANTHER" id="PTHR21398:SF6">
    <property type="entry name" value="AGAP007094-PA"/>
    <property type="match status" value="1"/>
</dbReference>
<dbReference type="InterPro" id="IPR006631">
    <property type="entry name" value="DM4_12"/>
</dbReference>
<dbReference type="Pfam" id="PF07841">
    <property type="entry name" value="DM4_12"/>
    <property type="match status" value="1"/>
</dbReference>
<evidence type="ECO:0000313" key="2">
    <source>
        <dbReference type="Proteomes" id="UP001153714"/>
    </source>
</evidence>